<dbReference type="SUPFAM" id="SSF51735">
    <property type="entry name" value="NAD(P)-binding Rossmann-fold domains"/>
    <property type="match status" value="1"/>
</dbReference>
<dbReference type="PROSITE" id="PS00061">
    <property type="entry name" value="ADH_SHORT"/>
    <property type="match status" value="1"/>
</dbReference>
<dbReference type="PANTHER" id="PTHR43669">
    <property type="entry name" value="5-KETO-D-GLUCONATE 5-REDUCTASE"/>
    <property type="match status" value="1"/>
</dbReference>
<accession>A0A9W8JR53</accession>
<comment type="similarity">
    <text evidence="1">Belongs to the short-chain dehydrogenases/reductases (SDR) family.</text>
</comment>
<dbReference type="PANTHER" id="PTHR43669:SF11">
    <property type="entry name" value="SHORT-CHAIN DEHYDROGENASE_OXIDOREDUCTASE"/>
    <property type="match status" value="1"/>
</dbReference>
<protein>
    <recommendedName>
        <fullName evidence="6">NAD(P)-binding protein</fullName>
    </recommendedName>
</protein>
<name>A0A9W8JR53_9AGAR</name>
<evidence type="ECO:0008006" key="6">
    <source>
        <dbReference type="Google" id="ProtNLM"/>
    </source>
</evidence>
<comment type="caution">
    <text evidence="4">The sequence shown here is derived from an EMBL/GenBank/DDBJ whole genome shotgun (WGS) entry which is preliminary data.</text>
</comment>
<evidence type="ECO:0000256" key="3">
    <source>
        <dbReference type="ARBA" id="ARBA00023002"/>
    </source>
</evidence>
<organism evidence="4 5">
    <name type="scientific">Agrocybe chaxingu</name>
    <dbReference type="NCBI Taxonomy" id="84603"/>
    <lineage>
        <taxon>Eukaryota</taxon>
        <taxon>Fungi</taxon>
        <taxon>Dikarya</taxon>
        <taxon>Basidiomycota</taxon>
        <taxon>Agaricomycotina</taxon>
        <taxon>Agaricomycetes</taxon>
        <taxon>Agaricomycetidae</taxon>
        <taxon>Agaricales</taxon>
        <taxon>Agaricineae</taxon>
        <taxon>Strophariaceae</taxon>
        <taxon>Agrocybe</taxon>
    </lineage>
</organism>
<evidence type="ECO:0000256" key="1">
    <source>
        <dbReference type="ARBA" id="ARBA00006484"/>
    </source>
</evidence>
<evidence type="ECO:0000313" key="4">
    <source>
        <dbReference type="EMBL" id="KAJ3499050.1"/>
    </source>
</evidence>
<dbReference type="OrthoDB" id="37659at2759"/>
<sequence length="259" mass="28780">MPTIDDSKCILVTGATSGIGRSLALALAQLPNKPTVVGAGRRKERLEELTKADLEAFPLELGTDFDALKKSVDELLEKYPNLDAVILNAGIQNHFNFKTGVDLSEITHELAVNYTSVVAFASFVLPHFLKLSEAGQPAFFIMVTSGLSIIPGPFAPNYSASKAATHSITTVMRAQLSDTNIRIIEIIPPHGLTNMLSKFWMPLEEYTKLTIQDLRDGKDVICASVSQQYFDKHEDGKYQIVLEQTKPWETWDEDRNRKL</sequence>
<proteinExistence type="inferred from homology"/>
<keyword evidence="2" id="KW-0521">NADP</keyword>
<dbReference type="PRINTS" id="PR00081">
    <property type="entry name" value="GDHRDH"/>
</dbReference>
<dbReference type="InterPro" id="IPR002347">
    <property type="entry name" value="SDR_fam"/>
</dbReference>
<dbReference type="Proteomes" id="UP001148786">
    <property type="component" value="Unassembled WGS sequence"/>
</dbReference>
<dbReference type="InterPro" id="IPR020904">
    <property type="entry name" value="Sc_DH/Rdtase_CS"/>
</dbReference>
<dbReference type="AlphaFoldDB" id="A0A9W8JR53"/>
<keyword evidence="3" id="KW-0560">Oxidoreductase</keyword>
<evidence type="ECO:0000313" key="5">
    <source>
        <dbReference type="Proteomes" id="UP001148786"/>
    </source>
</evidence>
<dbReference type="EMBL" id="JANKHO010001764">
    <property type="protein sequence ID" value="KAJ3499050.1"/>
    <property type="molecule type" value="Genomic_DNA"/>
</dbReference>
<dbReference type="Pfam" id="PF00106">
    <property type="entry name" value="adh_short"/>
    <property type="match status" value="1"/>
</dbReference>
<keyword evidence="5" id="KW-1185">Reference proteome</keyword>
<dbReference type="Gene3D" id="3.40.50.720">
    <property type="entry name" value="NAD(P)-binding Rossmann-like Domain"/>
    <property type="match status" value="1"/>
</dbReference>
<reference evidence="4" key="1">
    <citation type="submission" date="2022-07" db="EMBL/GenBank/DDBJ databases">
        <title>Genome Sequence of Agrocybe chaxingu.</title>
        <authorList>
            <person name="Buettner E."/>
        </authorList>
    </citation>
    <scope>NUCLEOTIDE SEQUENCE</scope>
    <source>
        <strain evidence="4">MP-N11</strain>
    </source>
</reference>
<dbReference type="GO" id="GO:0016491">
    <property type="term" value="F:oxidoreductase activity"/>
    <property type="evidence" value="ECO:0007669"/>
    <property type="project" value="UniProtKB-KW"/>
</dbReference>
<gene>
    <name evidence="4" type="ORF">NLJ89_g10140</name>
</gene>
<dbReference type="InterPro" id="IPR036291">
    <property type="entry name" value="NAD(P)-bd_dom_sf"/>
</dbReference>
<evidence type="ECO:0000256" key="2">
    <source>
        <dbReference type="ARBA" id="ARBA00022857"/>
    </source>
</evidence>